<protein>
    <submittedName>
        <fullName evidence="2">Uncharacterized protein</fullName>
    </submittedName>
</protein>
<evidence type="ECO:0000313" key="2">
    <source>
        <dbReference type="EMBL" id="MBB5153030.1"/>
    </source>
</evidence>
<proteinExistence type="predicted"/>
<feature type="transmembrane region" description="Helical" evidence="1">
    <location>
        <begin position="39"/>
        <end position="58"/>
    </location>
</feature>
<evidence type="ECO:0000313" key="3">
    <source>
        <dbReference type="Proteomes" id="UP000584374"/>
    </source>
</evidence>
<accession>A0A840PZ55</accession>
<dbReference type="EMBL" id="JACHIW010000001">
    <property type="protein sequence ID" value="MBB5153030.1"/>
    <property type="molecule type" value="Genomic_DNA"/>
</dbReference>
<keyword evidence="1" id="KW-1133">Transmembrane helix</keyword>
<keyword evidence="1" id="KW-0472">Membrane</keyword>
<feature type="transmembrane region" description="Helical" evidence="1">
    <location>
        <begin position="12"/>
        <end position="33"/>
    </location>
</feature>
<dbReference type="RefSeq" id="WP_184723261.1">
    <property type="nucleotide sequence ID" value="NZ_JACHIW010000001.1"/>
</dbReference>
<comment type="caution">
    <text evidence="2">The sequence shown here is derived from an EMBL/GenBank/DDBJ whole genome shotgun (WGS) entry which is preliminary data.</text>
</comment>
<keyword evidence="1" id="KW-0812">Transmembrane</keyword>
<dbReference type="AlphaFoldDB" id="A0A840PZ55"/>
<keyword evidence="3" id="KW-1185">Reference proteome</keyword>
<organism evidence="2 3">
    <name type="scientific">Saccharopolyspora phatthalungensis</name>
    <dbReference type="NCBI Taxonomy" id="664693"/>
    <lineage>
        <taxon>Bacteria</taxon>
        <taxon>Bacillati</taxon>
        <taxon>Actinomycetota</taxon>
        <taxon>Actinomycetes</taxon>
        <taxon>Pseudonocardiales</taxon>
        <taxon>Pseudonocardiaceae</taxon>
        <taxon>Saccharopolyspora</taxon>
    </lineage>
</organism>
<dbReference type="Proteomes" id="UP000584374">
    <property type="component" value="Unassembled WGS sequence"/>
</dbReference>
<evidence type="ECO:0000256" key="1">
    <source>
        <dbReference type="SAM" id="Phobius"/>
    </source>
</evidence>
<reference evidence="2 3" key="1">
    <citation type="submission" date="2020-08" db="EMBL/GenBank/DDBJ databases">
        <title>Sequencing the genomes of 1000 actinobacteria strains.</title>
        <authorList>
            <person name="Klenk H.-P."/>
        </authorList>
    </citation>
    <scope>NUCLEOTIDE SEQUENCE [LARGE SCALE GENOMIC DNA]</scope>
    <source>
        <strain evidence="2 3">DSM 45584</strain>
    </source>
</reference>
<sequence length="63" mass="6526">MKPVVLFELTGQAIKTILGLLVLVVVVLALVWLLIGPAYAIGGGIGVIVLVRALYALLTPSGE</sequence>
<name>A0A840PZ55_9PSEU</name>
<gene>
    <name evidence="2" type="ORF">BJ970_000564</name>
</gene>